<dbReference type="InterPro" id="IPR024520">
    <property type="entry name" value="DUF3558"/>
</dbReference>
<dbReference type="STRING" id="1271860.SAMN05216174_105131"/>
<dbReference type="Proteomes" id="UP000199501">
    <property type="component" value="Unassembled WGS sequence"/>
</dbReference>
<sequence>MAIPPRPADLKVDGVDPCTLFTEAQLAELKVWKRRAVIGTSEIYKGAKQCALEVTSPGKGYDYRVTAVTTEGIEPWLTGKRNVEAHLTSVAGHAAARFYFRGSTQMNSPDCTSVVDVAQGQGLRVTMSIDLRGSFTLDQMCQMSEQVAGFAVEQLRASR</sequence>
<dbReference type="Pfam" id="PF12079">
    <property type="entry name" value="DUF3558"/>
    <property type="match status" value="1"/>
</dbReference>
<gene>
    <name evidence="1" type="ORF">SAMN05216174_105131</name>
</gene>
<proteinExistence type="predicted"/>
<evidence type="ECO:0000313" key="2">
    <source>
        <dbReference type="Proteomes" id="UP000199501"/>
    </source>
</evidence>
<reference evidence="2" key="1">
    <citation type="submission" date="2016-10" db="EMBL/GenBank/DDBJ databases">
        <authorList>
            <person name="Varghese N."/>
            <person name="Submissions S."/>
        </authorList>
    </citation>
    <scope>NUCLEOTIDE SEQUENCE [LARGE SCALE GENOMIC DNA]</scope>
    <source>
        <strain evidence="2">IBRC-M 10403</strain>
    </source>
</reference>
<name>A0A1G6Q9B1_9PSEU</name>
<keyword evidence="2" id="KW-1185">Reference proteome</keyword>
<protein>
    <submittedName>
        <fullName evidence="1">Uncharacterized protein</fullName>
    </submittedName>
</protein>
<accession>A0A1G6Q9B1</accession>
<evidence type="ECO:0000313" key="1">
    <source>
        <dbReference type="EMBL" id="SDC88245.1"/>
    </source>
</evidence>
<dbReference type="AlphaFoldDB" id="A0A1G6Q9B1"/>
<dbReference type="EMBL" id="FMZZ01000005">
    <property type="protein sequence ID" value="SDC88245.1"/>
    <property type="molecule type" value="Genomic_DNA"/>
</dbReference>
<organism evidence="1 2">
    <name type="scientific">Actinokineospora iranica</name>
    <dbReference type="NCBI Taxonomy" id="1271860"/>
    <lineage>
        <taxon>Bacteria</taxon>
        <taxon>Bacillati</taxon>
        <taxon>Actinomycetota</taxon>
        <taxon>Actinomycetes</taxon>
        <taxon>Pseudonocardiales</taxon>
        <taxon>Pseudonocardiaceae</taxon>
        <taxon>Actinokineospora</taxon>
    </lineage>
</organism>